<dbReference type="AlphaFoldDB" id="H0UJI6"/>
<keyword evidence="2" id="KW-1185">Reference proteome</keyword>
<dbReference type="SUPFAM" id="SSF54637">
    <property type="entry name" value="Thioesterase/thiol ester dehydrase-isomerase"/>
    <property type="match status" value="1"/>
</dbReference>
<dbReference type="RefSeq" id="WP_008522603.1">
    <property type="nucleotide sequence ID" value="NZ_CM001376.1"/>
</dbReference>
<dbReference type="SUPFAM" id="SSF46785">
    <property type="entry name" value="Winged helix' DNA-binding domain"/>
    <property type="match status" value="1"/>
</dbReference>
<dbReference type="EMBL" id="CM001376">
    <property type="protein sequence ID" value="EHM12854.1"/>
    <property type="molecule type" value="Genomic_DNA"/>
</dbReference>
<name>H0UJI6_9BACT</name>
<dbReference type="InterPro" id="IPR036388">
    <property type="entry name" value="WH-like_DNA-bd_sf"/>
</dbReference>
<dbReference type="STRING" id="885272.JonanDRAFT_0444"/>
<dbReference type="NCBIfam" id="NF003359">
    <property type="entry name" value="PRK04424.1"/>
    <property type="match status" value="1"/>
</dbReference>
<dbReference type="eggNOG" id="COG1349">
    <property type="taxonomic scope" value="Bacteria"/>
</dbReference>
<protein>
    <recommendedName>
        <fullName evidence="3">Transcription factor FapR</fullName>
    </recommendedName>
</protein>
<dbReference type="Proteomes" id="UP000003806">
    <property type="component" value="Chromosome"/>
</dbReference>
<evidence type="ECO:0008006" key="3">
    <source>
        <dbReference type="Google" id="ProtNLM"/>
    </source>
</evidence>
<evidence type="ECO:0000313" key="1">
    <source>
        <dbReference type="EMBL" id="EHM12854.1"/>
    </source>
</evidence>
<dbReference type="Gene3D" id="1.10.10.10">
    <property type="entry name" value="Winged helix-like DNA-binding domain superfamily/Winged helix DNA-binding domain"/>
    <property type="match status" value="1"/>
</dbReference>
<proteinExistence type="predicted"/>
<organism evidence="1 2">
    <name type="scientific">Jonquetella anthropi DSM 22815</name>
    <dbReference type="NCBI Taxonomy" id="885272"/>
    <lineage>
        <taxon>Bacteria</taxon>
        <taxon>Thermotogati</taxon>
        <taxon>Synergistota</taxon>
        <taxon>Synergistia</taxon>
        <taxon>Synergistales</taxon>
        <taxon>Dethiosulfovibrionaceae</taxon>
        <taxon>Jonquetella</taxon>
    </lineage>
</organism>
<dbReference type="OrthoDB" id="1706183at2"/>
<accession>H0UJI6</accession>
<dbReference type="Gene3D" id="3.10.129.10">
    <property type="entry name" value="Hotdog Thioesterase"/>
    <property type="match status" value="1"/>
</dbReference>
<evidence type="ECO:0000313" key="2">
    <source>
        <dbReference type="Proteomes" id="UP000003806"/>
    </source>
</evidence>
<dbReference type="HOGENOM" id="CLU_095708_0_0_0"/>
<dbReference type="InterPro" id="IPR036390">
    <property type="entry name" value="WH_DNA-bd_sf"/>
</dbReference>
<gene>
    <name evidence="1" type="ORF">JonanDRAFT_0444</name>
</gene>
<reference evidence="1 2" key="1">
    <citation type="submission" date="2011-11" db="EMBL/GenBank/DDBJ databases">
        <title>The Noncontiguous Finished genome of Jonquetella anthropi DSM 22815.</title>
        <authorList>
            <consortium name="US DOE Joint Genome Institute (JGI-PGF)"/>
            <person name="Lucas S."/>
            <person name="Copeland A."/>
            <person name="Lapidus A."/>
            <person name="Glavina del Rio T."/>
            <person name="Dalin E."/>
            <person name="Tice H."/>
            <person name="Bruce D."/>
            <person name="Goodwin L."/>
            <person name="Pitluck S."/>
            <person name="Peters L."/>
            <person name="Mikhailova N."/>
            <person name="Held B."/>
            <person name="Kyrpides N."/>
            <person name="Mavromatis K."/>
            <person name="Ivanova N."/>
            <person name="Markowitz V."/>
            <person name="Cheng J.-F."/>
            <person name="Hugenholtz P."/>
            <person name="Woyke T."/>
            <person name="Wu D."/>
            <person name="Gronow S."/>
            <person name="Wellnitz S."/>
            <person name="Brambilla E."/>
            <person name="Klenk H.-P."/>
            <person name="Eisen J.A."/>
        </authorList>
    </citation>
    <scope>NUCLEOTIDE SEQUENCE [LARGE SCALE GENOMIC DNA]</scope>
    <source>
        <strain evidence="1 2">DSM 22815</strain>
    </source>
</reference>
<dbReference type="InterPro" id="IPR029069">
    <property type="entry name" value="HotDog_dom_sf"/>
</dbReference>
<sequence>MTRVSSRAERHQKLLDLLRRSPLFTDEDLSELLNVSLSTVRLDRILLGVPEVRERARSMAEQAVSRLRSLRENEFIGRLLELEPNRFAVSELIAGAEMAFRHTDLIWDHYIYAQASALAIAVVEADWVIVGSARVRYRLPAKIGDRLIATARVGVHKMGKYIISVRTAVEGKEIFVGRFIAVAHDPQGLHHDGGETL</sequence>